<protein>
    <recommendedName>
        <fullName evidence="5">ABC transporter domain-containing protein</fullName>
    </recommendedName>
</protein>
<evidence type="ECO:0000256" key="3">
    <source>
        <dbReference type="ARBA" id="ARBA00022741"/>
    </source>
</evidence>
<dbReference type="InterPro" id="IPR003593">
    <property type="entry name" value="AAA+_ATPase"/>
</dbReference>
<evidence type="ECO:0000256" key="4">
    <source>
        <dbReference type="ARBA" id="ARBA00022840"/>
    </source>
</evidence>
<reference evidence="6 7" key="1">
    <citation type="submission" date="2013-03" db="EMBL/GenBank/DDBJ databases">
        <title>The Genome Sequence of Enterococcus columbae ATCC_51263 (PacBio/Illumina hybrid assembly).</title>
        <authorList>
            <consortium name="The Broad Institute Genomics Platform"/>
            <consortium name="The Broad Institute Genome Sequencing Center for Infectious Disease"/>
            <person name="Earl A."/>
            <person name="Russ C."/>
            <person name="Gilmore M."/>
            <person name="Surin D."/>
            <person name="Walker B."/>
            <person name="Young S."/>
            <person name="Zeng Q."/>
            <person name="Gargeya S."/>
            <person name="Fitzgerald M."/>
            <person name="Haas B."/>
            <person name="Abouelleil A."/>
            <person name="Allen A.W."/>
            <person name="Alvarado L."/>
            <person name="Arachchi H.M."/>
            <person name="Berlin A.M."/>
            <person name="Chapman S.B."/>
            <person name="Gainer-Dewar J."/>
            <person name="Goldberg J."/>
            <person name="Griggs A."/>
            <person name="Gujja S."/>
            <person name="Hansen M."/>
            <person name="Howarth C."/>
            <person name="Imamovic A."/>
            <person name="Ireland A."/>
            <person name="Larimer J."/>
            <person name="McCowan C."/>
            <person name="Murphy C."/>
            <person name="Pearson M."/>
            <person name="Poon T.W."/>
            <person name="Priest M."/>
            <person name="Roberts A."/>
            <person name="Saif S."/>
            <person name="Shea T."/>
            <person name="Sisk P."/>
            <person name="Sykes S."/>
            <person name="Wortman J."/>
            <person name="Nusbaum C."/>
            <person name="Birren B."/>
        </authorList>
    </citation>
    <scope>NUCLEOTIDE SEQUENCE [LARGE SCALE GENOMIC DNA]</scope>
    <source>
        <strain evidence="6 7">ATCC 51263</strain>
    </source>
</reference>
<dbReference type="eggNOG" id="COG1132">
    <property type="taxonomic scope" value="Bacteria"/>
</dbReference>
<dbReference type="PANTHER" id="PTHR42734:SF17">
    <property type="entry name" value="METAL TRANSPORT SYSTEM ATP-BINDING PROTEIN TM_0124-RELATED"/>
    <property type="match status" value="1"/>
</dbReference>
<dbReference type="Pfam" id="PF00005">
    <property type="entry name" value="ABC_tran"/>
    <property type="match status" value="1"/>
</dbReference>
<dbReference type="InterPro" id="IPR050153">
    <property type="entry name" value="Metal_Ion_Import_ABC"/>
</dbReference>
<dbReference type="InterPro" id="IPR027417">
    <property type="entry name" value="P-loop_NTPase"/>
</dbReference>
<sequence length="263" mass="29977">MSIGTLITFNSYTTLIFSPLSKILTIPTNISQLNASIERIETNVLPTSFVHNGTFAKEKLEDDQIISIHNYLPFVENTALFTRPLSVCFKKGYIYRIIGRNGIGKSLFLQSIIQYYTNYSGNILVSKDSSISYVPQENFLFDGTIKDNLTKGLSNYDEQDLYNFMNLFNCKLKLNQEVHSYSLKLSSGELQKIKLIRALLSKPDIILLDEVFANMDQTTIQTLIDYLLANNLTTIFIYHGELSSEIDNLNFQIINLNKYTDGE</sequence>
<gene>
    <name evidence="6" type="ORF">I568_00589</name>
</gene>
<dbReference type="STRING" id="1121865.OMW_00615"/>
<dbReference type="PROSITE" id="PS50893">
    <property type="entry name" value="ABC_TRANSPORTER_2"/>
    <property type="match status" value="1"/>
</dbReference>
<dbReference type="SMART" id="SM00382">
    <property type="entry name" value="AAA"/>
    <property type="match status" value="1"/>
</dbReference>
<organism evidence="6 7">
    <name type="scientific">Enterococcus columbae DSM 7374 = ATCC 51263</name>
    <dbReference type="NCBI Taxonomy" id="1121865"/>
    <lineage>
        <taxon>Bacteria</taxon>
        <taxon>Bacillati</taxon>
        <taxon>Bacillota</taxon>
        <taxon>Bacilli</taxon>
        <taxon>Lactobacillales</taxon>
        <taxon>Enterococcaceae</taxon>
        <taxon>Enterococcus</taxon>
    </lineage>
</organism>
<name>S0KI88_9ENTE</name>
<dbReference type="InterPro" id="IPR003439">
    <property type="entry name" value="ABC_transporter-like_ATP-bd"/>
</dbReference>
<proteinExistence type="inferred from homology"/>
<dbReference type="PANTHER" id="PTHR42734">
    <property type="entry name" value="METAL TRANSPORT SYSTEM ATP-BINDING PROTEIN TM_0124-RELATED"/>
    <property type="match status" value="1"/>
</dbReference>
<dbReference type="SUPFAM" id="SSF52540">
    <property type="entry name" value="P-loop containing nucleoside triphosphate hydrolases"/>
    <property type="match status" value="1"/>
</dbReference>
<dbReference type="OrthoDB" id="2260349at2"/>
<dbReference type="InterPro" id="IPR017871">
    <property type="entry name" value="ABC_transporter-like_CS"/>
</dbReference>
<dbReference type="GO" id="GO:0016887">
    <property type="term" value="F:ATP hydrolysis activity"/>
    <property type="evidence" value="ECO:0007669"/>
    <property type="project" value="InterPro"/>
</dbReference>
<dbReference type="Proteomes" id="UP000014113">
    <property type="component" value="Unassembled WGS sequence"/>
</dbReference>
<keyword evidence="7" id="KW-1185">Reference proteome</keyword>
<dbReference type="PROSITE" id="PS00211">
    <property type="entry name" value="ABC_TRANSPORTER_1"/>
    <property type="match status" value="1"/>
</dbReference>
<feature type="domain" description="ABC transporter" evidence="5">
    <location>
        <begin position="66"/>
        <end position="258"/>
    </location>
</feature>
<keyword evidence="4" id="KW-0067">ATP-binding</keyword>
<evidence type="ECO:0000259" key="5">
    <source>
        <dbReference type="PROSITE" id="PS50893"/>
    </source>
</evidence>
<accession>S0KI88</accession>
<comment type="caution">
    <text evidence="6">The sequence shown here is derived from an EMBL/GenBank/DDBJ whole genome shotgun (WGS) entry which is preliminary data.</text>
</comment>
<dbReference type="AlphaFoldDB" id="S0KI88"/>
<evidence type="ECO:0000256" key="1">
    <source>
        <dbReference type="ARBA" id="ARBA00005417"/>
    </source>
</evidence>
<evidence type="ECO:0000313" key="6">
    <source>
        <dbReference type="EMBL" id="EOW87545.1"/>
    </source>
</evidence>
<evidence type="ECO:0000313" key="7">
    <source>
        <dbReference type="Proteomes" id="UP000014113"/>
    </source>
</evidence>
<dbReference type="Gene3D" id="3.40.50.300">
    <property type="entry name" value="P-loop containing nucleotide triphosphate hydrolases"/>
    <property type="match status" value="1"/>
</dbReference>
<keyword evidence="3" id="KW-0547">Nucleotide-binding</keyword>
<evidence type="ECO:0000256" key="2">
    <source>
        <dbReference type="ARBA" id="ARBA00022448"/>
    </source>
</evidence>
<comment type="similarity">
    <text evidence="1">Belongs to the ABC transporter superfamily.</text>
</comment>
<dbReference type="RefSeq" id="WP_016182778.1">
    <property type="nucleotide sequence ID" value="NZ_JXKI01000006.1"/>
</dbReference>
<keyword evidence="2" id="KW-0813">Transport</keyword>
<dbReference type="GO" id="GO:0005524">
    <property type="term" value="F:ATP binding"/>
    <property type="evidence" value="ECO:0007669"/>
    <property type="project" value="UniProtKB-KW"/>
</dbReference>
<dbReference type="EMBL" id="ASWJ01000003">
    <property type="protein sequence ID" value="EOW87545.1"/>
    <property type="molecule type" value="Genomic_DNA"/>
</dbReference>
<dbReference type="PATRIC" id="fig|1121865.3.peg.604"/>